<dbReference type="EMBL" id="CP034539">
    <property type="protein sequence ID" value="AZQ36289.1"/>
    <property type="molecule type" value="Genomic_DNA"/>
</dbReference>
<proteinExistence type="predicted"/>
<evidence type="ECO:0000313" key="3">
    <source>
        <dbReference type="Proteomes" id="UP000280298"/>
    </source>
</evidence>
<dbReference type="Pfam" id="PF00161">
    <property type="entry name" value="RIP"/>
    <property type="match status" value="1"/>
</dbReference>
<dbReference type="Proteomes" id="UP000280298">
    <property type="component" value="Chromosome"/>
</dbReference>
<dbReference type="PRINTS" id="PR00396">
    <property type="entry name" value="SHIGARICIN"/>
</dbReference>
<dbReference type="InterPro" id="IPR016138">
    <property type="entry name" value="Ribosome_inactivat_prot_sub1"/>
</dbReference>
<dbReference type="InterPro" id="IPR036041">
    <property type="entry name" value="Ribosome-inact_prot_sf"/>
</dbReference>
<evidence type="ECO:0000256" key="1">
    <source>
        <dbReference type="SAM" id="SignalP"/>
    </source>
</evidence>
<dbReference type="PANTHER" id="PTHR33453:SF34">
    <property type="entry name" value="RIBOSOME-INACTIVATING PROTEIN"/>
    <property type="match status" value="1"/>
</dbReference>
<dbReference type="KEGG" id="scya:EJ357_24865"/>
<feature type="chain" id="PRO_5039642376" evidence="1">
    <location>
        <begin position="28"/>
        <end position="300"/>
    </location>
</feature>
<reference evidence="2 3" key="1">
    <citation type="journal article" date="2019" name="Int. J. Syst. Evol. Microbiol.">
        <title>Streptomyces cyaneochromogenes sp. nov., a blue pigment-producing actinomycete from manganese-contaminated soil.</title>
        <authorList>
            <person name="Tang X."/>
            <person name="Zhao J."/>
            <person name="Li K."/>
            <person name="Chen Z."/>
            <person name="Sun Y."/>
            <person name="Gao J."/>
        </authorList>
    </citation>
    <scope>NUCLEOTIDE SEQUENCE [LARGE SCALE GENOMIC DNA]</scope>
    <source>
        <strain evidence="2 3">MK-45</strain>
    </source>
</reference>
<name>A0A3Q9EV72_9ACTN</name>
<dbReference type="InterPro" id="IPR017989">
    <property type="entry name" value="Ribosome_inactivat_1/2"/>
</dbReference>
<keyword evidence="3" id="KW-1185">Reference proteome</keyword>
<dbReference type="InterPro" id="IPR001574">
    <property type="entry name" value="Ribosome_inactivat_prot"/>
</dbReference>
<keyword evidence="1" id="KW-0732">Signal</keyword>
<organism evidence="2 3">
    <name type="scientific">Streptomyces cyaneochromogenes</name>
    <dbReference type="NCBI Taxonomy" id="2496836"/>
    <lineage>
        <taxon>Bacteria</taxon>
        <taxon>Bacillati</taxon>
        <taxon>Actinomycetota</taxon>
        <taxon>Actinomycetes</taxon>
        <taxon>Kitasatosporales</taxon>
        <taxon>Streptomycetaceae</taxon>
        <taxon>Streptomyces</taxon>
    </lineage>
</organism>
<dbReference type="Gene3D" id="3.40.420.10">
    <property type="entry name" value="Ricin (A subunit), domain 1"/>
    <property type="match status" value="1"/>
</dbReference>
<gene>
    <name evidence="2" type="ORF">EJ357_24865</name>
</gene>
<dbReference type="GO" id="GO:0030598">
    <property type="term" value="F:rRNA N-glycosylase activity"/>
    <property type="evidence" value="ECO:0007669"/>
    <property type="project" value="InterPro"/>
</dbReference>
<evidence type="ECO:0000313" key="2">
    <source>
        <dbReference type="EMBL" id="AZQ36289.1"/>
    </source>
</evidence>
<protein>
    <submittedName>
        <fullName evidence="2">Uncharacterized protein</fullName>
    </submittedName>
</protein>
<dbReference type="RefSeq" id="WP_126393766.1">
    <property type="nucleotide sequence ID" value="NZ_CP034539.1"/>
</dbReference>
<dbReference type="SUPFAM" id="SSF56371">
    <property type="entry name" value="Ribosome inactivating proteins (RIP)"/>
    <property type="match status" value="1"/>
</dbReference>
<feature type="signal peptide" evidence="1">
    <location>
        <begin position="1"/>
        <end position="27"/>
    </location>
</feature>
<dbReference type="AlphaFoldDB" id="A0A3Q9EV72"/>
<accession>A0A3Q9EV72</accession>
<dbReference type="OrthoDB" id="4155383at2"/>
<sequence>MSRAHIFRRLSTSAVLPAALAGAVALAGLGGTLTTGAQHQSLGGHVQLAAENYPTDGMSFDMTNADADQYDAIINFLRERGGGWTLYQSIRLTKDKNDYFPLTLRVGQTAVTLIFNARNGYVTGWFNEQTRRYVRLNDEGPGEMAGQVGTTGNRPWLNYTDMERVAGVGRGDLGITLGSIQGSISDLAGSNNSDQARALLVLIQALSEGARFDFISYRIGRAMRSFSTFYAGSSSVINGGSGAVQLTSLDLENNWGGLSQAAENATQNHFPLNYQIGSGSITSMQALDEQLAMALYIKMA</sequence>
<dbReference type="PANTHER" id="PTHR33453">
    <property type="match status" value="1"/>
</dbReference>
<dbReference type="GO" id="GO:0017148">
    <property type="term" value="P:negative regulation of translation"/>
    <property type="evidence" value="ECO:0007669"/>
    <property type="project" value="InterPro"/>
</dbReference>